<comment type="caution">
    <text evidence="2">The sequence shown here is derived from an EMBL/GenBank/DDBJ whole genome shotgun (WGS) entry which is preliminary data.</text>
</comment>
<name>A0A4D9D939_9STRA</name>
<reference evidence="2 3" key="1">
    <citation type="submission" date="2019-01" db="EMBL/GenBank/DDBJ databases">
        <title>Nuclear Genome Assembly of the Microalgal Biofuel strain Nannochloropsis salina CCMP1776.</title>
        <authorList>
            <person name="Hovde B."/>
        </authorList>
    </citation>
    <scope>NUCLEOTIDE SEQUENCE [LARGE SCALE GENOMIC DNA]</scope>
    <source>
        <strain evidence="2 3">CCMP1776</strain>
    </source>
</reference>
<sequence length="596" mass="66540">MHVHVLRPKLRQLSALLLVGLCSAFSFYGSSSLTSRSTFSHGCTNTYAHFSKNGGRPASTNSLPSPPFVQGRLSPNIASRRPCLPGPLYSSRRGGKSGPFMTRRHASPEDPESDVHGKYGGYASDSEEETSWSWPESAEYYEYVYERQYEAGIGFPFPVEGENRTWKEKSRRGFHLHIGAGRLGLGLVIPAVARSATPLGILQRPSEAWAPLMDTKRMDVMVNEETAVKDMIVVRDLTELPDWDERRPNLFVLSEDPILLQTLVRTATSFSMSLGPFMKDVVPLLSTLPLHGEAEDPADFVLPVLYAAENDHKMVEEVAEALAGRVEVRKVMVDRICTAREIGELRVEVACEPYEGEMVVMAESLGKHGLHQGGETPRLPPPFKGNHVRLPSKQEQAEYFTQRKFLLVNGSHTTLAFLTLCLRQPLAPQKSAAGHEGRETYTPPADHELINWSNCGEQLHQEIWAWAVARLLILLTAFPATILMEAHDVTTEDALCEVLLAYAEETLQRFASTTDSTARVLQGGVANRWETRLKTVDRFLQPKTKLRKLKAKLVEKAGLSFPYIKQVVARLCEDSHRFTGLELERNEGLVKEDLVV</sequence>
<evidence type="ECO:0000313" key="3">
    <source>
        <dbReference type="Proteomes" id="UP000355283"/>
    </source>
</evidence>
<feature type="region of interest" description="Disordered" evidence="1">
    <location>
        <begin position="85"/>
        <end position="127"/>
    </location>
</feature>
<dbReference type="AlphaFoldDB" id="A0A4D9D939"/>
<proteinExistence type="predicted"/>
<dbReference type="OrthoDB" id="188715at2759"/>
<accession>A0A4D9D939</accession>
<dbReference type="EMBL" id="SDOX01000008">
    <property type="protein sequence ID" value="TFJ86513.1"/>
    <property type="molecule type" value="Genomic_DNA"/>
</dbReference>
<evidence type="ECO:0000256" key="1">
    <source>
        <dbReference type="SAM" id="MobiDB-lite"/>
    </source>
</evidence>
<organism evidence="2 3">
    <name type="scientific">Nannochloropsis salina CCMP1776</name>
    <dbReference type="NCBI Taxonomy" id="1027361"/>
    <lineage>
        <taxon>Eukaryota</taxon>
        <taxon>Sar</taxon>
        <taxon>Stramenopiles</taxon>
        <taxon>Ochrophyta</taxon>
        <taxon>Eustigmatophyceae</taxon>
        <taxon>Eustigmatales</taxon>
        <taxon>Monodopsidaceae</taxon>
        <taxon>Microchloropsis</taxon>
        <taxon>Microchloropsis salina</taxon>
    </lineage>
</organism>
<evidence type="ECO:0000313" key="2">
    <source>
        <dbReference type="EMBL" id="TFJ86513.1"/>
    </source>
</evidence>
<protein>
    <submittedName>
        <fullName evidence="2">Uncharacterized protein</fullName>
    </submittedName>
</protein>
<keyword evidence="3" id="KW-1185">Reference proteome</keyword>
<gene>
    <name evidence="2" type="ORF">NSK_002170</name>
</gene>
<dbReference type="Proteomes" id="UP000355283">
    <property type="component" value="Unassembled WGS sequence"/>
</dbReference>